<sequence length="1538" mass="170294">MSHTRQVDSRPDMSKENYGAVPLYRIPAQSIQDGSEKIPRLSGIGIVPNDFKTQTVRPQFSYELLRSLTSHGETEFQFRLGVTGFVIFRYGLPQQHESDVLQHSEKSNFTADEFAKAGIRMPSECSHKQCKITESSAVLRIELEMPLDPLKPNHIAVPKIPLSSKPLMAAEVAGITLPEHVPCSVLTSSSSDLPQIPVTLENLPPCNPPSEFKALISQAELSLNPGVQDVWSSTAVYDKQLHNLGSAAEPTSMQDSVPLEASSASDRQLCGQVCKPRKTVWDVPHLLVPIFAPLSSCSLPEHVSASTTWTLVTGYVAVEKYCLMYVPSSVLTPTTVSDTLSSNPRETLSGPSMNVDNSLPAPTSKSDSFCHGQYIGNIFSLGYDNGTIEFTMDKKEQKASFCRSKVYVDGIRIGHRSKLRDVLSCKMPVTFNVKQYRGESFSYKATAVYVETFGKGQLEVCHVASDSVAGYASGSSDESTKEEATLQQAATEDEMYCGYVIYLSPDVWNSCPVEHRAVRKHMYDCVCRVCTFEQKLTSTKSCKELTVRTITLPGEKSIIAKSTDKTRQEVTGKTHLSKEILNTVAPSTDVGMLNSASKPAVLVDDQGKVKVPKLCTEFKPPDFANSSGLVDSFISRTQKITTSDNGTNIFSTRKTITSYSTIPLNHLPKSATNITGIIESTWSSDAAIMISAIHNVKVGVLISSKNLYVDGKQCAITDVVRQHLVEGTVVYADVSKLTNHPSGAAYFATCAWKGKKPTSVSYCSMRHCNKCGRKTKRCEDCLNRPCASIVNLASIKTKRCVDCLNRPCASIVNLASTDSKVNVKHKDDGVAKNCEGMCNDVQRGANSFVEAGKQRIKNLEDGVFVGTVQSFTLDDGFGVVNFQFQNEKVKAIFFRESIFAKGVALTDNQVKDEITAGRSVDVSAVSPYYGEDIPYAARIDIELQDRRSHSVVAVSGVQEEKKVKTIITHDLELPTSKFAVKQREMFYESRLYYDWDNKTETCNDKCEDINISELSDEVKTEGTSDQAQTLGDANVTASLNNKEEIQLPVTPTQYTGYATYLKRNVARVKRYESSTVGVLECSIYGAEVEVMFDKNVVNFSGSNESTNLTEYLPVGTEVYFEGKVRGEDSLLGCPDIVVSGVWESTVHKKKSTSKLTNFQNLQLTFPSMREGLVAGREYEGIVTQIRQPFAFVATVAEGGKAYDVFVLNKFFSPVEYGMKLPAKCPVIPYIAEGFKVHILAIRQERDDSRKNWYEWIAVDAWTEQGDNAFPDNKPEQRCISKELNTEDLEGVIVTLHPDRGLLRVDHIKDEVTFFGQSSYLFGIQLAMLDLCKVFRTGERLCFKLAEKTAKSGLKKASRAWFGSSDMHDIGRRSVNIFNYCKSRKIDEAVLLILTNELGKQRHHLETRGMIETSSADEEEEGGAWPKPVNKNKPSRHTAALVPDANEENGDREKLYCSNSLSDCDNNVIYVSDGEEEKYEIGSSTSVMGKKKSMKLAAQKIFQISLNQWFCCHTSPVPILQSQPPDTQQLARSHPQCRS</sequence>
<proteinExistence type="predicted"/>
<dbReference type="EMBL" id="KK852652">
    <property type="protein sequence ID" value="KDR19387.1"/>
    <property type="molecule type" value="Genomic_DNA"/>
</dbReference>
<evidence type="ECO:0000313" key="2">
    <source>
        <dbReference type="EMBL" id="KDR19387.1"/>
    </source>
</evidence>
<evidence type="ECO:0000313" key="3">
    <source>
        <dbReference type="Proteomes" id="UP000027135"/>
    </source>
</evidence>
<name>A0A067RJ66_ZOONE</name>
<protein>
    <submittedName>
        <fullName evidence="2">Uncharacterized protein</fullName>
    </submittedName>
</protein>
<organism evidence="2 3">
    <name type="scientific">Zootermopsis nevadensis</name>
    <name type="common">Dampwood termite</name>
    <dbReference type="NCBI Taxonomy" id="136037"/>
    <lineage>
        <taxon>Eukaryota</taxon>
        <taxon>Metazoa</taxon>
        <taxon>Ecdysozoa</taxon>
        <taxon>Arthropoda</taxon>
        <taxon>Hexapoda</taxon>
        <taxon>Insecta</taxon>
        <taxon>Pterygota</taxon>
        <taxon>Neoptera</taxon>
        <taxon>Polyneoptera</taxon>
        <taxon>Dictyoptera</taxon>
        <taxon>Blattodea</taxon>
        <taxon>Blattoidea</taxon>
        <taxon>Termitoidae</taxon>
        <taxon>Termopsidae</taxon>
        <taxon>Zootermopsis</taxon>
    </lineage>
</organism>
<gene>
    <name evidence="2" type="ORF">L798_06864</name>
</gene>
<dbReference type="InParanoid" id="A0A067RJ66"/>
<accession>A0A067RJ66</accession>
<feature type="region of interest" description="Disordered" evidence="1">
    <location>
        <begin position="1412"/>
        <end position="1451"/>
    </location>
</feature>
<evidence type="ECO:0000256" key="1">
    <source>
        <dbReference type="SAM" id="MobiDB-lite"/>
    </source>
</evidence>
<keyword evidence="3" id="KW-1185">Reference proteome</keyword>
<dbReference type="Proteomes" id="UP000027135">
    <property type="component" value="Unassembled WGS sequence"/>
</dbReference>
<feature type="region of interest" description="Disordered" evidence="1">
    <location>
        <begin position="336"/>
        <end position="356"/>
    </location>
</feature>
<reference evidence="2 3" key="1">
    <citation type="journal article" date="2014" name="Nat. Commun.">
        <title>Molecular traces of alternative social organization in a termite genome.</title>
        <authorList>
            <person name="Terrapon N."/>
            <person name="Li C."/>
            <person name="Robertson H.M."/>
            <person name="Ji L."/>
            <person name="Meng X."/>
            <person name="Booth W."/>
            <person name="Chen Z."/>
            <person name="Childers C.P."/>
            <person name="Glastad K.M."/>
            <person name="Gokhale K."/>
            <person name="Gowin J."/>
            <person name="Gronenberg W."/>
            <person name="Hermansen R.A."/>
            <person name="Hu H."/>
            <person name="Hunt B.G."/>
            <person name="Huylmans A.K."/>
            <person name="Khalil S.M."/>
            <person name="Mitchell R.D."/>
            <person name="Munoz-Torres M.C."/>
            <person name="Mustard J.A."/>
            <person name="Pan H."/>
            <person name="Reese J.T."/>
            <person name="Scharf M.E."/>
            <person name="Sun F."/>
            <person name="Vogel H."/>
            <person name="Xiao J."/>
            <person name="Yang W."/>
            <person name="Yang Z."/>
            <person name="Yang Z."/>
            <person name="Zhou J."/>
            <person name="Zhu J."/>
            <person name="Brent C.S."/>
            <person name="Elsik C.G."/>
            <person name="Goodisman M.A."/>
            <person name="Liberles D.A."/>
            <person name="Roe R.M."/>
            <person name="Vargo E.L."/>
            <person name="Vilcinskas A."/>
            <person name="Wang J."/>
            <person name="Bornberg-Bauer E."/>
            <person name="Korb J."/>
            <person name="Zhang G."/>
            <person name="Liebig J."/>
        </authorList>
    </citation>
    <scope>NUCLEOTIDE SEQUENCE [LARGE SCALE GENOMIC DNA]</scope>
    <source>
        <tissue evidence="2">Whole organism</tissue>
    </source>
</reference>